<organism evidence="1">
    <name type="scientific">marine sediment metagenome</name>
    <dbReference type="NCBI Taxonomy" id="412755"/>
    <lineage>
        <taxon>unclassified sequences</taxon>
        <taxon>metagenomes</taxon>
        <taxon>ecological metagenomes</taxon>
    </lineage>
</organism>
<evidence type="ECO:0000313" key="1">
    <source>
        <dbReference type="EMBL" id="KKL20112.1"/>
    </source>
</evidence>
<protein>
    <submittedName>
        <fullName evidence="1">Uncharacterized protein</fullName>
    </submittedName>
</protein>
<reference evidence="1" key="1">
    <citation type="journal article" date="2015" name="Nature">
        <title>Complex archaea that bridge the gap between prokaryotes and eukaryotes.</title>
        <authorList>
            <person name="Spang A."/>
            <person name="Saw J.H."/>
            <person name="Jorgensen S.L."/>
            <person name="Zaremba-Niedzwiedzka K."/>
            <person name="Martijn J."/>
            <person name="Lind A.E."/>
            <person name="van Eijk R."/>
            <person name="Schleper C."/>
            <person name="Guy L."/>
            <person name="Ettema T.J."/>
        </authorList>
    </citation>
    <scope>NUCLEOTIDE SEQUENCE</scope>
</reference>
<sequence>MLKTLLDDMSEIYDYLYEQGQRTLNAFNPCKIDDGKCDRHGGKGCCGGCEHLSEQGCTTRVLWCKLWLCLDKSQEYKECEIQLDKIRTAATYLGVPDGRHTKERFMYAMHHMGTQYVQKHLDKYKSISVVEMRRK</sequence>
<dbReference type="AlphaFoldDB" id="A0A0F9C1J9"/>
<accession>A0A0F9C1J9</accession>
<gene>
    <name evidence="1" type="ORF">LCGC14_2458690</name>
</gene>
<name>A0A0F9C1J9_9ZZZZ</name>
<comment type="caution">
    <text evidence="1">The sequence shown here is derived from an EMBL/GenBank/DDBJ whole genome shotgun (WGS) entry which is preliminary data.</text>
</comment>
<proteinExistence type="predicted"/>
<dbReference type="EMBL" id="LAZR01038225">
    <property type="protein sequence ID" value="KKL20112.1"/>
    <property type="molecule type" value="Genomic_DNA"/>
</dbReference>